<accession>A0A2K3YFT2</accession>
<keyword evidence="1" id="KW-1133">Transmembrane helix</keyword>
<dbReference type="OrthoDB" id="3010375at2"/>
<feature type="transmembrane region" description="Helical" evidence="1">
    <location>
        <begin position="140"/>
        <end position="159"/>
    </location>
</feature>
<evidence type="ECO:0000313" key="3">
    <source>
        <dbReference type="EMBL" id="PNZ24466.1"/>
    </source>
</evidence>
<protein>
    <recommendedName>
        <fullName evidence="2">CAAX prenyl protease 2/Lysostaphin resistance protein A-like domain-containing protein</fullName>
    </recommendedName>
</protein>
<evidence type="ECO:0000259" key="2">
    <source>
        <dbReference type="Pfam" id="PF02517"/>
    </source>
</evidence>
<name>A0A2K3YFT2_9STAP</name>
<feature type="domain" description="CAAX prenyl protease 2/Lysostaphin resistance protein A-like" evidence="2">
    <location>
        <begin position="111"/>
        <end position="202"/>
    </location>
</feature>
<proteinExistence type="predicted"/>
<dbReference type="InterPro" id="IPR003675">
    <property type="entry name" value="Rce1/LyrA-like_dom"/>
</dbReference>
<keyword evidence="1" id="KW-0472">Membrane</keyword>
<dbReference type="Pfam" id="PF02517">
    <property type="entry name" value="Rce1-like"/>
    <property type="match status" value="1"/>
</dbReference>
<sequence>MIENIKLNKFEILIMLLATAFLPLLSLMIGDAVTSLLFERVDLLGMMFAERLLFALVALLILNIYLKIRFIDIKVEQVISIRQLIKYSLMIIVISYLVYKFLATNQIYVYILAYISLNFLIAWEEELVYRLMVPKIIEKLFNNILIICLIQSLIFSFIGHPEQTFFDNLVYRFPLGILLYYMKQKTGKIFLPTLAHAIWNIILSYT</sequence>
<dbReference type="EMBL" id="PPRF01000120">
    <property type="protein sequence ID" value="PNZ24466.1"/>
    <property type="molecule type" value="Genomic_DNA"/>
</dbReference>
<feature type="transmembrane region" description="Helical" evidence="1">
    <location>
        <begin position="108"/>
        <end position="128"/>
    </location>
</feature>
<comment type="caution">
    <text evidence="3">The sequence shown here is derived from an EMBL/GenBank/DDBJ whole genome shotgun (WGS) entry which is preliminary data.</text>
</comment>
<keyword evidence="4" id="KW-1185">Reference proteome</keyword>
<dbReference type="GO" id="GO:0004175">
    <property type="term" value="F:endopeptidase activity"/>
    <property type="evidence" value="ECO:0007669"/>
    <property type="project" value="UniProtKB-ARBA"/>
</dbReference>
<evidence type="ECO:0000256" key="1">
    <source>
        <dbReference type="SAM" id="Phobius"/>
    </source>
</evidence>
<feature type="transmembrane region" description="Helical" evidence="1">
    <location>
        <begin position="12"/>
        <end position="38"/>
    </location>
</feature>
<keyword evidence="1" id="KW-0812">Transmembrane</keyword>
<dbReference type="RefSeq" id="WP_103359007.1">
    <property type="nucleotide sequence ID" value="NZ_CP113107.1"/>
</dbReference>
<feature type="transmembrane region" description="Helical" evidence="1">
    <location>
        <begin position="84"/>
        <end position="102"/>
    </location>
</feature>
<reference evidence="3 4" key="1">
    <citation type="submission" date="2017-08" db="EMBL/GenBank/DDBJ databases">
        <title>Draft genome sequences of 64 type strains of genus Staph aureus.</title>
        <authorList>
            <person name="Cole K."/>
            <person name="Golubchik T."/>
            <person name="Russell J."/>
            <person name="Foster D."/>
            <person name="Llewelyn M."/>
            <person name="Wilson D."/>
            <person name="Crook D."/>
            <person name="Paul J."/>
        </authorList>
    </citation>
    <scope>NUCLEOTIDE SEQUENCE [LARGE SCALE GENOMIC DNA]</scope>
    <source>
        <strain evidence="3 4">DSM 21968</strain>
    </source>
</reference>
<feature type="transmembrane region" description="Helical" evidence="1">
    <location>
        <begin position="44"/>
        <end position="64"/>
    </location>
</feature>
<evidence type="ECO:0000313" key="4">
    <source>
        <dbReference type="Proteomes" id="UP000242752"/>
    </source>
</evidence>
<dbReference type="Proteomes" id="UP000242752">
    <property type="component" value="Unassembled WGS sequence"/>
</dbReference>
<dbReference type="GO" id="GO:0080120">
    <property type="term" value="P:CAAX-box protein maturation"/>
    <property type="evidence" value="ECO:0007669"/>
    <property type="project" value="UniProtKB-ARBA"/>
</dbReference>
<dbReference type="AlphaFoldDB" id="A0A2K3YFT2"/>
<gene>
    <name evidence="3" type="ORF">CD122_11095</name>
</gene>
<organism evidence="3 4">
    <name type="scientific">Staphylococcus rostri</name>
    <dbReference type="NCBI Taxonomy" id="522262"/>
    <lineage>
        <taxon>Bacteria</taxon>
        <taxon>Bacillati</taxon>
        <taxon>Bacillota</taxon>
        <taxon>Bacilli</taxon>
        <taxon>Bacillales</taxon>
        <taxon>Staphylococcaceae</taxon>
        <taxon>Staphylococcus</taxon>
    </lineage>
</organism>